<organism evidence="2 3">
    <name type="scientific">Gardnerella pickettii JCP8017A</name>
    <dbReference type="NCBI Taxonomy" id="1261062"/>
    <lineage>
        <taxon>Bacteria</taxon>
        <taxon>Bacillati</taxon>
        <taxon>Actinomycetota</taxon>
        <taxon>Actinomycetes</taxon>
        <taxon>Bifidobacteriales</taxon>
        <taxon>Bifidobacteriaceae</taxon>
        <taxon>Gardnerella</taxon>
        <taxon>Gardnerella pickettii</taxon>
    </lineage>
</organism>
<feature type="transmembrane region" description="Helical" evidence="1">
    <location>
        <begin position="12"/>
        <end position="32"/>
    </location>
</feature>
<comment type="caution">
    <text evidence="2">The sequence shown here is derived from an EMBL/GenBank/DDBJ whole genome shotgun (WGS) entry which is preliminary data.</text>
</comment>
<dbReference type="HOGENOM" id="CLU_2972963_0_0_11"/>
<name>T2PKS2_9BIFI</name>
<proteinExistence type="predicted"/>
<evidence type="ECO:0000313" key="3">
    <source>
        <dbReference type="Proteomes" id="UP000015779"/>
    </source>
</evidence>
<dbReference type="AlphaFoldDB" id="T2PKS2"/>
<dbReference type="EMBL" id="ATJN01000034">
    <property type="protein sequence ID" value="EPI52370.1"/>
    <property type="molecule type" value="Genomic_DNA"/>
</dbReference>
<dbReference type="Proteomes" id="UP000015779">
    <property type="component" value="Unassembled WGS sequence"/>
</dbReference>
<evidence type="ECO:0000313" key="2">
    <source>
        <dbReference type="EMBL" id="EPI52370.1"/>
    </source>
</evidence>
<keyword evidence="1" id="KW-0812">Transmembrane</keyword>
<evidence type="ECO:0000256" key="1">
    <source>
        <dbReference type="SAM" id="Phobius"/>
    </source>
</evidence>
<sequence>MFLCKFCDLILLCFKFISWFLTVFECNLLLILRISVNADANADVNAVTLQCQCNVM</sequence>
<accession>T2PKS2</accession>
<keyword evidence="1" id="KW-0472">Membrane</keyword>
<reference evidence="2 3" key="1">
    <citation type="submission" date="2013-06" db="EMBL/GenBank/DDBJ databases">
        <authorList>
            <person name="Weinstock G."/>
            <person name="Sodergren E."/>
            <person name="Lobos E.A."/>
            <person name="Fulton L."/>
            <person name="Fulton R."/>
            <person name="Courtney L."/>
            <person name="Fronick C."/>
            <person name="O'Laughlin M."/>
            <person name="Godfrey J."/>
            <person name="Wilson R.M."/>
            <person name="Miner T."/>
            <person name="Farmer C."/>
            <person name="Delehaunty K."/>
            <person name="Cordes M."/>
            <person name="Minx P."/>
            <person name="Tomlinson C."/>
            <person name="Chen J."/>
            <person name="Wollam A."/>
            <person name="Pepin K.H."/>
            <person name="Bhonagiri V."/>
            <person name="Zhang X."/>
            <person name="Warren W."/>
            <person name="Mitreva M."/>
            <person name="Mardis E.R."/>
            <person name="Wilson R.K."/>
        </authorList>
    </citation>
    <scope>NUCLEOTIDE SEQUENCE [LARGE SCALE GENOMIC DNA]</scope>
    <source>
        <strain evidence="2 3">JCP8017A</strain>
    </source>
</reference>
<gene>
    <name evidence="2" type="ORF">HMPREF1577_00759</name>
</gene>
<keyword evidence="1" id="KW-1133">Transmembrane helix</keyword>
<protein>
    <submittedName>
        <fullName evidence="2">Uncharacterized protein</fullName>
    </submittedName>
</protein>